<dbReference type="Proteomes" id="UP001524502">
    <property type="component" value="Unassembled WGS sequence"/>
</dbReference>
<dbReference type="CDD" id="cd07197">
    <property type="entry name" value="nitrilase"/>
    <property type="match status" value="1"/>
</dbReference>
<dbReference type="InterPro" id="IPR036526">
    <property type="entry name" value="C-N_Hydrolase_sf"/>
</dbReference>
<keyword evidence="1 3" id="KW-0378">Hydrolase</keyword>
<evidence type="ECO:0000256" key="1">
    <source>
        <dbReference type="ARBA" id="ARBA00022801"/>
    </source>
</evidence>
<dbReference type="Gene3D" id="3.60.110.10">
    <property type="entry name" value="Carbon-nitrogen hydrolase"/>
    <property type="match status" value="1"/>
</dbReference>
<evidence type="ECO:0000259" key="2">
    <source>
        <dbReference type="PROSITE" id="PS50263"/>
    </source>
</evidence>
<evidence type="ECO:0000313" key="3">
    <source>
        <dbReference type="EMBL" id="MCQ4635200.1"/>
    </source>
</evidence>
<accession>A0ABT1RJ43</accession>
<gene>
    <name evidence="3" type="ORF">NE619_00440</name>
</gene>
<reference evidence="3 4" key="1">
    <citation type="submission" date="2022-06" db="EMBL/GenBank/DDBJ databases">
        <title>Isolation of gut microbiota from human fecal samples.</title>
        <authorList>
            <person name="Pamer E.G."/>
            <person name="Barat B."/>
            <person name="Waligurski E."/>
            <person name="Medina S."/>
            <person name="Paddock L."/>
            <person name="Mostad J."/>
        </authorList>
    </citation>
    <scope>NUCLEOTIDE SEQUENCE [LARGE SCALE GENOMIC DNA]</scope>
    <source>
        <strain evidence="3 4">SL.3.17</strain>
    </source>
</reference>
<dbReference type="PANTHER" id="PTHR43674:SF16">
    <property type="entry name" value="CARBON-NITROGEN FAMILY, PUTATIVE (AFU_ORTHOLOGUE AFUA_5G02350)-RELATED"/>
    <property type="match status" value="1"/>
</dbReference>
<organism evidence="3 4">
    <name type="scientific">Anaerovorax odorimutans</name>
    <dbReference type="NCBI Taxonomy" id="109327"/>
    <lineage>
        <taxon>Bacteria</taxon>
        <taxon>Bacillati</taxon>
        <taxon>Bacillota</taxon>
        <taxon>Clostridia</taxon>
        <taxon>Peptostreptococcales</taxon>
        <taxon>Anaerovoracaceae</taxon>
        <taxon>Anaerovorax</taxon>
    </lineage>
</organism>
<dbReference type="PROSITE" id="PS50263">
    <property type="entry name" value="CN_HYDROLASE"/>
    <property type="match status" value="1"/>
</dbReference>
<dbReference type="InterPro" id="IPR003010">
    <property type="entry name" value="C-N_Hydrolase"/>
</dbReference>
<sequence length="268" mass="29954">MKIRVACSQIDCVLGDKKANFEKMEEQIKTIKAREPDTELIVFPELALNGYECAEQFEAMAEVCPSGEYIRRMSRTARDCKVHIAFGLVERESGEDGTRLYNTALLLDSSGTVIGRYRKAHLVEGFESSSFCRGNEFPVFDTKWGKIGMMICWDSAFPETARTLAFKGAELILVLAAWEKPHDFDWDLVLAARAFDNVAYIAACNRAGTDRSLSYLGKSKLVAPGGRVLEECGDGEGIVTGTVDFGKVREMRQGYYDLIRNADFYQGM</sequence>
<dbReference type="InterPro" id="IPR050345">
    <property type="entry name" value="Aliph_Amidase/BUP"/>
</dbReference>
<proteinExistence type="predicted"/>
<dbReference type="PANTHER" id="PTHR43674">
    <property type="entry name" value="NITRILASE C965.09-RELATED"/>
    <property type="match status" value="1"/>
</dbReference>
<dbReference type="EMBL" id="JANFXK010000001">
    <property type="protein sequence ID" value="MCQ4635200.1"/>
    <property type="molecule type" value="Genomic_DNA"/>
</dbReference>
<dbReference type="RefSeq" id="WP_256130401.1">
    <property type="nucleotide sequence ID" value="NZ_JANFXK010000001.1"/>
</dbReference>
<feature type="domain" description="CN hydrolase" evidence="2">
    <location>
        <begin position="3"/>
        <end position="245"/>
    </location>
</feature>
<keyword evidence="4" id="KW-1185">Reference proteome</keyword>
<dbReference type="SUPFAM" id="SSF56317">
    <property type="entry name" value="Carbon-nitrogen hydrolase"/>
    <property type="match status" value="1"/>
</dbReference>
<comment type="caution">
    <text evidence="3">The sequence shown here is derived from an EMBL/GenBank/DDBJ whole genome shotgun (WGS) entry which is preliminary data.</text>
</comment>
<dbReference type="GO" id="GO:0016787">
    <property type="term" value="F:hydrolase activity"/>
    <property type="evidence" value="ECO:0007669"/>
    <property type="project" value="UniProtKB-KW"/>
</dbReference>
<evidence type="ECO:0000313" key="4">
    <source>
        <dbReference type="Proteomes" id="UP001524502"/>
    </source>
</evidence>
<protein>
    <submittedName>
        <fullName evidence="3">Carbon-nitrogen hydrolase family protein</fullName>
    </submittedName>
</protein>
<dbReference type="Pfam" id="PF00795">
    <property type="entry name" value="CN_hydrolase"/>
    <property type="match status" value="1"/>
</dbReference>
<name>A0ABT1RJ43_9FIRM</name>